<dbReference type="Pfam" id="PF15919">
    <property type="entry name" value="HicB_lk_antitox"/>
    <property type="match status" value="1"/>
</dbReference>
<dbReference type="InterPro" id="IPR035069">
    <property type="entry name" value="TTHA1013/TTHA0281-like"/>
</dbReference>
<dbReference type="AlphaFoldDB" id="A0A0A3A420"/>
<proteinExistence type="predicted"/>
<name>A0A0A3A420_9PAST</name>
<dbReference type="Gene3D" id="3.30.160.250">
    <property type="match status" value="1"/>
</dbReference>
<evidence type="ECO:0000313" key="2">
    <source>
        <dbReference type="EMBL" id="KGQ61795.1"/>
    </source>
</evidence>
<accession>A0A0A3A420</accession>
<comment type="caution">
    <text evidence="2">The sequence shown here is derived from an EMBL/GenBank/DDBJ whole genome shotgun (WGS) entry which is preliminary data.</text>
</comment>
<dbReference type="GO" id="GO:0003677">
    <property type="term" value="F:DNA binding"/>
    <property type="evidence" value="ECO:0007669"/>
    <property type="project" value="InterPro"/>
</dbReference>
<evidence type="ECO:0000259" key="1">
    <source>
        <dbReference type="Pfam" id="PF15919"/>
    </source>
</evidence>
<dbReference type="SUPFAM" id="SSF47413">
    <property type="entry name" value="lambda repressor-like DNA-binding domains"/>
    <property type="match status" value="1"/>
</dbReference>
<dbReference type="InterPro" id="IPR031807">
    <property type="entry name" value="HicB-like"/>
</dbReference>
<dbReference type="InterPro" id="IPR010982">
    <property type="entry name" value="Lambda_DNA-bd_dom_sf"/>
</dbReference>
<feature type="domain" description="HicB-like antitoxin of toxin-antitoxin system" evidence="1">
    <location>
        <begin position="3"/>
        <end position="65"/>
    </location>
</feature>
<dbReference type="RefSeq" id="WP_021462050.1">
    <property type="nucleotide sequence ID" value="NZ_JPJQ01000030.1"/>
</dbReference>
<reference evidence="2 3" key="1">
    <citation type="submission" date="2014-07" db="EMBL/GenBank/DDBJ databases">
        <title>Chaperone-usher fimbriae in a diverse selection of Gallibacterium genomes.</title>
        <authorList>
            <person name="Kudirkiene E."/>
            <person name="Bager R.J."/>
            <person name="Johnson T.J."/>
            <person name="Bojesen A.M."/>
        </authorList>
    </citation>
    <scope>NUCLEOTIDE SEQUENCE [LARGE SCALE GENOMIC DNA]</scope>
    <source>
        <strain evidence="2 3">4895</strain>
    </source>
</reference>
<dbReference type="SUPFAM" id="SSF143100">
    <property type="entry name" value="TTHA1013/TTHA0281-like"/>
    <property type="match status" value="1"/>
</dbReference>
<protein>
    <submittedName>
        <fullName evidence="2">Antitoxin</fullName>
    </submittedName>
</protein>
<evidence type="ECO:0000313" key="3">
    <source>
        <dbReference type="Proteomes" id="UP000030554"/>
    </source>
</evidence>
<dbReference type="EMBL" id="JPJQ01000030">
    <property type="protein sequence ID" value="KGQ61795.1"/>
    <property type="molecule type" value="Genomic_DNA"/>
</dbReference>
<dbReference type="Proteomes" id="UP000030554">
    <property type="component" value="Unassembled WGS sequence"/>
</dbReference>
<sequence length="138" mass="15455">MLYPAIFEKEDSGLYAVSFRDIPEALTCGDNYEDALAMAKDALVTAMDFYFEDKRSVPLPSEAKDGEVLIELPPSVAAKVMLLNEMIKQNISNVELAKRIHVKPQEVQRITDLSHSTKIDTLNRAFQALGKRLEISVL</sequence>
<organism evidence="2 3">
    <name type="scientific">Gallibacterium anatis 4895</name>
    <dbReference type="NCBI Taxonomy" id="1396510"/>
    <lineage>
        <taxon>Bacteria</taxon>
        <taxon>Pseudomonadati</taxon>
        <taxon>Pseudomonadota</taxon>
        <taxon>Gammaproteobacteria</taxon>
        <taxon>Pasteurellales</taxon>
        <taxon>Pasteurellaceae</taxon>
        <taxon>Gallibacterium</taxon>
    </lineage>
</organism>
<dbReference type="Gene3D" id="1.10.260.40">
    <property type="entry name" value="lambda repressor-like DNA-binding domains"/>
    <property type="match status" value="1"/>
</dbReference>
<gene>
    <name evidence="2" type="ORF">IO48_06595</name>
</gene>